<evidence type="ECO:0000256" key="1">
    <source>
        <dbReference type="SAM" id="MobiDB-lite"/>
    </source>
</evidence>
<dbReference type="AlphaFoldDB" id="A0A5N5QB10"/>
<protein>
    <submittedName>
        <fullName evidence="2">Uncharacterized protein</fullName>
    </submittedName>
</protein>
<accession>A0A5N5QB10</accession>
<keyword evidence="3" id="KW-1185">Reference proteome</keyword>
<dbReference type="OrthoDB" id="3206072at2759"/>
<feature type="region of interest" description="Disordered" evidence="1">
    <location>
        <begin position="1"/>
        <end position="67"/>
    </location>
</feature>
<dbReference type="EMBL" id="SSOP01000409">
    <property type="protein sequence ID" value="KAB5588608.1"/>
    <property type="molecule type" value="Genomic_DNA"/>
</dbReference>
<dbReference type="Proteomes" id="UP000383932">
    <property type="component" value="Unassembled WGS sequence"/>
</dbReference>
<comment type="caution">
    <text evidence="2">The sequence shown here is derived from an EMBL/GenBank/DDBJ whole genome shotgun (WGS) entry which is preliminary data.</text>
</comment>
<feature type="compositionally biased region" description="Low complexity" evidence="1">
    <location>
        <begin position="41"/>
        <end position="52"/>
    </location>
</feature>
<sequence length="384" mass="43655">MPAARTKKSASSSSKEPVPRGRQYVWVRTDKVAHPTKRGGKTATASTSTSGTPLRASTAPNWNDHPGWVTKKPTRRWARKCVERWCLLPPYDNKITETQWKAYYEERTALEKINTMKSEESAAITPEELIQNTWKVLRKAAGNVAATIFGSKLDDEQLKQRIGRTLMGSLYFTELFGSNEEYNELPPRSLIAKTRLYSPFGIGTSIDLCYDYHYRYRVHMEDERNSSLDGALRTISDCKPDDPSFCAAAPDPENEDEIVAVNGCTIFVGVEDFFRGFVAQSVSEADLGLFEELFFGTKGWISPRKLADLLLAAGMVQHFNEFDVETPEDFKYKFRYFQGENMGRRPLIQERNLLVELEKKYGEEHKGEAVCVPQRLLLLARHEG</sequence>
<gene>
    <name evidence="2" type="ORF">CTheo_7948</name>
</gene>
<organism evidence="2 3">
    <name type="scientific">Ceratobasidium theobromae</name>
    <dbReference type="NCBI Taxonomy" id="1582974"/>
    <lineage>
        <taxon>Eukaryota</taxon>
        <taxon>Fungi</taxon>
        <taxon>Dikarya</taxon>
        <taxon>Basidiomycota</taxon>
        <taxon>Agaricomycotina</taxon>
        <taxon>Agaricomycetes</taxon>
        <taxon>Cantharellales</taxon>
        <taxon>Ceratobasidiaceae</taxon>
        <taxon>Ceratobasidium</taxon>
    </lineage>
</organism>
<evidence type="ECO:0000313" key="2">
    <source>
        <dbReference type="EMBL" id="KAB5588608.1"/>
    </source>
</evidence>
<proteinExistence type="predicted"/>
<evidence type="ECO:0000313" key="3">
    <source>
        <dbReference type="Proteomes" id="UP000383932"/>
    </source>
</evidence>
<name>A0A5N5QB10_9AGAM</name>
<reference evidence="2 3" key="1">
    <citation type="journal article" date="2019" name="Fungal Biol. Biotechnol.">
        <title>Draft genome sequence of fastidious pathogen Ceratobasidium theobromae, which causes vascular-streak dieback in Theobroma cacao.</title>
        <authorList>
            <person name="Ali S.S."/>
            <person name="Asman A."/>
            <person name="Shao J."/>
            <person name="Firmansyah A.P."/>
            <person name="Susilo A.W."/>
            <person name="Rosmana A."/>
            <person name="McMahon P."/>
            <person name="Junaid M."/>
            <person name="Guest D."/>
            <person name="Kheng T.Y."/>
            <person name="Meinhardt L.W."/>
            <person name="Bailey B.A."/>
        </authorList>
    </citation>
    <scope>NUCLEOTIDE SEQUENCE [LARGE SCALE GENOMIC DNA]</scope>
    <source>
        <strain evidence="2 3">CT2</strain>
    </source>
</reference>